<evidence type="ECO:0000256" key="6">
    <source>
        <dbReference type="SAM" id="Phobius"/>
    </source>
</evidence>
<evidence type="ECO:0000256" key="3">
    <source>
        <dbReference type="ARBA" id="ARBA00022989"/>
    </source>
</evidence>
<feature type="transmembrane region" description="Helical" evidence="6">
    <location>
        <begin position="21"/>
        <end position="46"/>
    </location>
</feature>
<dbReference type="PANTHER" id="PTHR30386:SF26">
    <property type="entry name" value="TRANSPORT PROTEIN COMB"/>
    <property type="match status" value="1"/>
</dbReference>
<comment type="caution">
    <text evidence="8">The sequence shown here is derived from an EMBL/GenBank/DDBJ whole genome shotgun (WGS) entry which is preliminary data.</text>
</comment>
<evidence type="ECO:0000313" key="9">
    <source>
        <dbReference type="Proteomes" id="UP000283458"/>
    </source>
</evidence>
<keyword evidence="9" id="KW-1185">Reference proteome</keyword>
<protein>
    <submittedName>
        <fullName evidence="8">NHLP bacteriocin system secretion protein</fullName>
    </submittedName>
</protein>
<feature type="domain" description="Multidrug resistance protein MdtA-like barrel-sandwich hybrid" evidence="7">
    <location>
        <begin position="75"/>
        <end position="277"/>
    </location>
</feature>
<keyword evidence="3 6" id="KW-1133">Transmembrane helix</keyword>
<comment type="subcellular location">
    <subcellularLocation>
        <location evidence="1">Membrane</location>
        <topology evidence="1">Single-pass membrane protein</topology>
    </subcellularLocation>
</comment>
<evidence type="ECO:0000313" key="8">
    <source>
        <dbReference type="EMBL" id="RJF78456.1"/>
    </source>
</evidence>
<dbReference type="AlphaFoldDB" id="A0A418VQB6"/>
<dbReference type="Gene3D" id="2.40.50.100">
    <property type="match status" value="2"/>
</dbReference>
<keyword evidence="2 6" id="KW-0812">Transmembrane</keyword>
<evidence type="ECO:0000256" key="5">
    <source>
        <dbReference type="SAM" id="Coils"/>
    </source>
</evidence>
<evidence type="ECO:0000256" key="1">
    <source>
        <dbReference type="ARBA" id="ARBA00004167"/>
    </source>
</evidence>
<dbReference type="RefSeq" id="WP_119833591.1">
    <property type="nucleotide sequence ID" value="NZ_QYUL01000004.1"/>
</dbReference>
<dbReference type="PANTHER" id="PTHR30386">
    <property type="entry name" value="MEMBRANE FUSION SUBUNIT OF EMRAB-TOLC MULTIDRUG EFFLUX PUMP"/>
    <property type="match status" value="1"/>
</dbReference>
<sequence>MSLFRKSALDRLSSPERLDTVFVAASPGYWIAFLAVALLVGAAIAWSVVGRLPTRVAGDGILLSARGEVFSAPARGAGSLLEFKVQPGQRVTAGQALAVIDQTLTRRRRDGEAATLSLMEARHTGLVAEEREQRLRRAEILDTQKAALADQLHRAQERKQAVRIQAADQRALMERGFTTRARVLDIERELNDLAERIDGLEQKSLSLVSDELSRQADWRLKLLDHENDIKRQQDKLKTMELELRANSAVEAPVDGVVTELAASLGDLVAAGAPVIRIVQEADALDALVFLPPLKAKQVRPGMVVQVEPGVAKKEEYGAVLGRVRTVSDLPASREALAAMLHNDELVRLFMKDGPPVIVRADLEASPDGVSGLRWLGGHGPDFRIEPGTLARLTVSVREQSPASLVLPFLRSLIGA</sequence>
<dbReference type="InterPro" id="IPR058625">
    <property type="entry name" value="MdtA-like_BSH"/>
</dbReference>
<evidence type="ECO:0000256" key="4">
    <source>
        <dbReference type="ARBA" id="ARBA00023136"/>
    </source>
</evidence>
<gene>
    <name evidence="8" type="ORF">D3877_25565</name>
</gene>
<accession>A0A418VQB6</accession>
<dbReference type="OrthoDB" id="8439633at2"/>
<dbReference type="Pfam" id="PF25917">
    <property type="entry name" value="BSH_RND"/>
    <property type="match status" value="1"/>
</dbReference>
<dbReference type="NCBIfam" id="TIGR03794">
    <property type="entry name" value="NHLM_micro_HlyD"/>
    <property type="match status" value="1"/>
</dbReference>
<feature type="coiled-coil region" evidence="5">
    <location>
        <begin position="138"/>
        <end position="242"/>
    </location>
</feature>
<name>A0A418VQB6_9PROT</name>
<dbReference type="Proteomes" id="UP000283458">
    <property type="component" value="Unassembled WGS sequence"/>
</dbReference>
<dbReference type="InterPro" id="IPR022275">
    <property type="entry name" value="NHPM_bacteriocin_SS_HylD"/>
</dbReference>
<dbReference type="EMBL" id="QYUL01000004">
    <property type="protein sequence ID" value="RJF78456.1"/>
    <property type="molecule type" value="Genomic_DNA"/>
</dbReference>
<evidence type="ECO:0000256" key="2">
    <source>
        <dbReference type="ARBA" id="ARBA00022692"/>
    </source>
</evidence>
<keyword evidence="4 6" id="KW-0472">Membrane</keyword>
<keyword evidence="5" id="KW-0175">Coiled coil</keyword>
<evidence type="ECO:0000259" key="7">
    <source>
        <dbReference type="Pfam" id="PF25917"/>
    </source>
</evidence>
<proteinExistence type="predicted"/>
<reference evidence="8 9" key="1">
    <citation type="submission" date="2018-09" db="EMBL/GenBank/DDBJ databases">
        <authorList>
            <person name="Zhu H."/>
        </authorList>
    </citation>
    <scope>NUCLEOTIDE SEQUENCE [LARGE SCALE GENOMIC DNA]</scope>
    <source>
        <strain evidence="8 9">K2W22B-5</strain>
    </source>
</reference>
<dbReference type="InterPro" id="IPR050739">
    <property type="entry name" value="MFP"/>
</dbReference>
<organism evidence="8 9">
    <name type="scientific">Azospirillum cavernae</name>
    <dbReference type="NCBI Taxonomy" id="2320860"/>
    <lineage>
        <taxon>Bacteria</taxon>
        <taxon>Pseudomonadati</taxon>
        <taxon>Pseudomonadota</taxon>
        <taxon>Alphaproteobacteria</taxon>
        <taxon>Rhodospirillales</taxon>
        <taxon>Azospirillaceae</taxon>
        <taxon>Azospirillum</taxon>
    </lineage>
</organism>
<dbReference type="GO" id="GO:0016020">
    <property type="term" value="C:membrane"/>
    <property type="evidence" value="ECO:0007669"/>
    <property type="project" value="UniProtKB-SubCell"/>
</dbReference>